<sequence length="528" mass="59106">MRKSPLLRGEGGGAGALRGPGKLSAEDAMACQHDPGRGPPTPCKFFILDVSEMAKELGLPTCSEERLATDPETGMVLPNPGKVAPEATIPDPPPDHEWIYPYSVGPHYYSQNAGPWYVYHALRNSKHSVATIDEADVVYVYDYCYMMWILSDHHAREHWWLRDNYSPPRKTGSHLLSVYRAIMALPRWQKSGGRDFVFYHSHSGFEWDDLETTNKYQEMLCHDFQWATFLVIEQMQRWRCPTYNPRTTIVAPYSSTEVINALPDADKELLLFFRGDCEPPVPEVVGKYMRAKVVASLRSVAAAERDNAAGDEDDFEEGLGDDLSVCCHGRAAGPEVACTEREFDLNELKVQPHRPMLEAMAGSVFCLILPGNSQSSQRLTEAFLTGCIPVFLGPPWHTLPFAHEVDYAAAGIFLNITGGEEGGSAPWWEQPGLQMAPGLEAMTQIEERFSPAWWFADVPSEAIGSMQHLGNVLPLLRQMDEEVVLAKLEAVKRYRSMFIYATQPQHPPSASDIAIELMCTYAKFGMRD</sequence>
<dbReference type="GO" id="GO:0000139">
    <property type="term" value="C:Golgi membrane"/>
    <property type="evidence" value="ECO:0007669"/>
    <property type="project" value="UniProtKB-SubCell"/>
</dbReference>
<dbReference type="InterPro" id="IPR040911">
    <property type="entry name" value="Exostosin_GT47"/>
</dbReference>
<feature type="compositionally biased region" description="Gly residues" evidence="4">
    <location>
        <begin position="9"/>
        <end position="18"/>
    </location>
</feature>
<dbReference type="Pfam" id="PF03016">
    <property type="entry name" value="Exostosin_GT47"/>
    <property type="match status" value="1"/>
</dbReference>
<comment type="caution">
    <text evidence="6">The sequence shown here is derived from an EMBL/GenBank/DDBJ whole genome shotgun (WGS) entry which is preliminary data.</text>
</comment>
<feature type="region of interest" description="Disordered" evidence="4">
    <location>
        <begin position="1"/>
        <end position="21"/>
    </location>
</feature>
<evidence type="ECO:0000259" key="5">
    <source>
        <dbReference type="Pfam" id="PF03016"/>
    </source>
</evidence>
<dbReference type="EMBL" id="AGSI01000013">
    <property type="protein sequence ID" value="EIE21075.1"/>
    <property type="molecule type" value="Genomic_DNA"/>
</dbReference>
<evidence type="ECO:0000256" key="2">
    <source>
        <dbReference type="ARBA" id="ARBA00010271"/>
    </source>
</evidence>
<dbReference type="GO" id="GO:0016757">
    <property type="term" value="F:glycosyltransferase activity"/>
    <property type="evidence" value="ECO:0007669"/>
    <property type="project" value="InterPro"/>
</dbReference>
<organism evidence="6 7">
    <name type="scientific">Coccomyxa subellipsoidea (strain C-169)</name>
    <name type="common">Green microalga</name>
    <dbReference type="NCBI Taxonomy" id="574566"/>
    <lineage>
        <taxon>Eukaryota</taxon>
        <taxon>Viridiplantae</taxon>
        <taxon>Chlorophyta</taxon>
        <taxon>core chlorophytes</taxon>
        <taxon>Trebouxiophyceae</taxon>
        <taxon>Trebouxiophyceae incertae sedis</taxon>
        <taxon>Coccomyxaceae</taxon>
        <taxon>Coccomyxa</taxon>
        <taxon>Coccomyxa subellipsoidea</taxon>
    </lineage>
</organism>
<keyword evidence="7" id="KW-1185">Reference proteome</keyword>
<dbReference type="OrthoDB" id="1924787at2759"/>
<dbReference type="AlphaFoldDB" id="I0YRQ6"/>
<proteinExistence type="inferred from homology"/>
<protein>
    <recommendedName>
        <fullName evidence="5">Exostosin GT47 domain-containing protein</fullName>
    </recommendedName>
</protein>
<evidence type="ECO:0000256" key="1">
    <source>
        <dbReference type="ARBA" id="ARBA00004323"/>
    </source>
</evidence>
<evidence type="ECO:0000256" key="4">
    <source>
        <dbReference type="SAM" id="MobiDB-lite"/>
    </source>
</evidence>
<evidence type="ECO:0000313" key="6">
    <source>
        <dbReference type="EMBL" id="EIE21075.1"/>
    </source>
</evidence>
<accession>I0YRQ6</accession>
<gene>
    <name evidence="6" type="ORF">COCSUDRAFT_48265</name>
</gene>
<evidence type="ECO:0000313" key="7">
    <source>
        <dbReference type="Proteomes" id="UP000007264"/>
    </source>
</evidence>
<keyword evidence="3" id="KW-0333">Golgi apparatus</keyword>
<dbReference type="InterPro" id="IPR004263">
    <property type="entry name" value="Exostosin"/>
</dbReference>
<dbReference type="RefSeq" id="XP_005645619.1">
    <property type="nucleotide sequence ID" value="XM_005645562.1"/>
</dbReference>
<reference evidence="6 7" key="1">
    <citation type="journal article" date="2012" name="Genome Biol.">
        <title>The genome of the polar eukaryotic microalga coccomyxa subellipsoidea reveals traits of cold adaptation.</title>
        <authorList>
            <person name="Blanc G."/>
            <person name="Agarkova I."/>
            <person name="Grimwood J."/>
            <person name="Kuo A."/>
            <person name="Brueggeman A."/>
            <person name="Dunigan D."/>
            <person name="Gurnon J."/>
            <person name="Ladunga I."/>
            <person name="Lindquist E."/>
            <person name="Lucas S."/>
            <person name="Pangilinan J."/>
            <person name="Proschold T."/>
            <person name="Salamov A."/>
            <person name="Schmutz J."/>
            <person name="Weeks D."/>
            <person name="Yamada T."/>
            <person name="Claverie J.M."/>
            <person name="Grigoriev I."/>
            <person name="Van Etten J."/>
            <person name="Lomsadze A."/>
            <person name="Borodovsky M."/>
        </authorList>
    </citation>
    <scope>NUCLEOTIDE SEQUENCE [LARGE SCALE GENOMIC DNA]</scope>
    <source>
        <strain evidence="6 7">C-169</strain>
    </source>
</reference>
<comment type="subcellular location">
    <subcellularLocation>
        <location evidence="1">Golgi apparatus membrane</location>
        <topology evidence="1">Single-pass type II membrane protein</topology>
    </subcellularLocation>
</comment>
<dbReference type="KEGG" id="csl:COCSUDRAFT_48265"/>
<dbReference type="Proteomes" id="UP000007264">
    <property type="component" value="Unassembled WGS sequence"/>
</dbReference>
<name>I0YRQ6_COCSC</name>
<evidence type="ECO:0000256" key="3">
    <source>
        <dbReference type="ARBA" id="ARBA00023034"/>
    </source>
</evidence>
<dbReference type="PANTHER" id="PTHR11062">
    <property type="entry name" value="EXOSTOSIN HEPARAN SULFATE GLYCOSYLTRANSFERASE -RELATED"/>
    <property type="match status" value="1"/>
</dbReference>
<comment type="similarity">
    <text evidence="2">Belongs to the glycosyltransferase 47 family.</text>
</comment>
<dbReference type="GeneID" id="17039057"/>
<feature type="domain" description="Exostosin GT47" evidence="5">
    <location>
        <begin position="110"/>
        <end position="415"/>
    </location>
</feature>